<organism evidence="2 3">
    <name type="scientific">Craurococcus roseus</name>
    <dbReference type="NCBI Taxonomy" id="77585"/>
    <lineage>
        <taxon>Bacteria</taxon>
        <taxon>Pseudomonadati</taxon>
        <taxon>Pseudomonadota</taxon>
        <taxon>Alphaproteobacteria</taxon>
        <taxon>Acetobacterales</taxon>
        <taxon>Acetobacteraceae</taxon>
        <taxon>Craurococcus</taxon>
    </lineage>
</organism>
<comment type="caution">
    <text evidence="2">The sequence shown here is derived from an EMBL/GenBank/DDBJ whole genome shotgun (WGS) entry which is preliminary data.</text>
</comment>
<reference evidence="3" key="1">
    <citation type="journal article" date="2019" name="Int. J. Syst. Evol. Microbiol.">
        <title>The Global Catalogue of Microorganisms (GCM) 10K type strain sequencing project: providing services to taxonomists for standard genome sequencing and annotation.</title>
        <authorList>
            <consortium name="The Broad Institute Genomics Platform"/>
            <consortium name="The Broad Institute Genome Sequencing Center for Infectious Disease"/>
            <person name="Wu L."/>
            <person name="Ma J."/>
        </authorList>
    </citation>
    <scope>NUCLEOTIDE SEQUENCE [LARGE SCALE GENOMIC DNA]</scope>
    <source>
        <strain evidence="3">JCM 9933</strain>
    </source>
</reference>
<protein>
    <recommendedName>
        <fullName evidence="1">Cell wall hydrolase SleB domain-containing protein</fullName>
    </recommendedName>
</protein>
<gene>
    <name evidence="2" type="ORF">GCM10009416_37110</name>
</gene>
<keyword evidence="3" id="KW-1185">Reference proteome</keyword>
<dbReference type="InterPro" id="IPR011105">
    <property type="entry name" value="Cell_wall_hydrolase_SleB"/>
</dbReference>
<dbReference type="RefSeq" id="WP_343896880.1">
    <property type="nucleotide sequence ID" value="NZ_BAAAFZ010000060.1"/>
</dbReference>
<feature type="domain" description="Cell wall hydrolase SleB" evidence="1">
    <location>
        <begin position="43"/>
        <end position="163"/>
    </location>
</feature>
<dbReference type="Pfam" id="PF07486">
    <property type="entry name" value="Hydrolase_2"/>
    <property type="match status" value="1"/>
</dbReference>
<evidence type="ECO:0000259" key="1">
    <source>
        <dbReference type="Pfam" id="PF07486"/>
    </source>
</evidence>
<proteinExistence type="predicted"/>
<sequence>MSAALSAAPRAAASDALAAARATETLALTLWAEAAGRPVRAIEALAALVANRARSAASNETARLRFAPGSAAGAAWPTLLGRACRAPFLFACWNPRHPRHAALGEAPEGDLALAVRRRIARRAAAGSLPDPTGGATHWHDADALPGWALGRVPSAEIGGLVFYRPDE</sequence>
<dbReference type="EMBL" id="BAAAFZ010000060">
    <property type="protein sequence ID" value="GAA0595348.1"/>
    <property type="molecule type" value="Genomic_DNA"/>
</dbReference>
<dbReference type="Proteomes" id="UP001501588">
    <property type="component" value="Unassembled WGS sequence"/>
</dbReference>
<accession>A0ABP3QQD1</accession>
<evidence type="ECO:0000313" key="2">
    <source>
        <dbReference type="EMBL" id="GAA0595348.1"/>
    </source>
</evidence>
<name>A0ABP3QQD1_9PROT</name>
<evidence type="ECO:0000313" key="3">
    <source>
        <dbReference type="Proteomes" id="UP001501588"/>
    </source>
</evidence>